<accession>A0ABQ0ANV7</accession>
<dbReference type="PANTHER" id="PTHR30469">
    <property type="entry name" value="MULTIDRUG RESISTANCE PROTEIN MDTA"/>
    <property type="match status" value="1"/>
</dbReference>
<feature type="coiled-coil region" evidence="2">
    <location>
        <begin position="105"/>
        <end position="148"/>
    </location>
</feature>
<dbReference type="InterPro" id="IPR030190">
    <property type="entry name" value="MacA_alpha-hairpin_sf"/>
</dbReference>
<evidence type="ECO:0000313" key="5">
    <source>
        <dbReference type="Proteomes" id="UP001441944"/>
    </source>
</evidence>
<evidence type="ECO:0000313" key="4">
    <source>
        <dbReference type="EMBL" id="GAA6197570.1"/>
    </source>
</evidence>
<keyword evidence="1 2" id="KW-0175">Coiled coil</keyword>
<reference evidence="4 5" key="1">
    <citation type="submission" date="2024-04" db="EMBL/GenBank/DDBJ databases">
        <title>Draft genome sequence of Pseudophaeobacter arcticus NBRC 116598.</title>
        <authorList>
            <person name="Miyakawa T."/>
            <person name="Kusuya Y."/>
            <person name="Miura T."/>
        </authorList>
    </citation>
    <scope>NUCLEOTIDE SEQUENCE [LARGE SCALE GENOMIC DNA]</scope>
    <source>
        <strain evidence="4 5">SU-CL00105</strain>
    </source>
</reference>
<feature type="domain" description="YknX-like C-terminal permuted SH3-like" evidence="3">
    <location>
        <begin position="339"/>
        <end position="406"/>
    </location>
</feature>
<dbReference type="PANTHER" id="PTHR30469:SF33">
    <property type="entry name" value="SLR1207 PROTEIN"/>
    <property type="match status" value="1"/>
</dbReference>
<keyword evidence="5" id="KW-1185">Reference proteome</keyword>
<dbReference type="Gene3D" id="2.40.420.20">
    <property type="match status" value="1"/>
</dbReference>
<dbReference type="Pfam" id="PF25989">
    <property type="entry name" value="YknX_C"/>
    <property type="match status" value="1"/>
</dbReference>
<sequence>MAQAKKRSRLVLMLGVGGLLAAALVAAFWPRPLMVDLQEVSRGALQISIDEEGRTRVSEPYVVSTPVAGRLQRVEVDPGDPVVRGETVIVTMLPTNPVALDLRTREQAQAAVRSAEAALRGAHADLSAAEASRDLAETELQRTEQLAQRNIASPAAYDRAKRGFRISEAQVQMAEAAIGTREADLANAQAQLIGFEDLGLGAALRDKTQDEIPLHAPATGRILQVMHQSATTLPAGEPIMEIGDIDGDLEIVVDLISSDAVQVTRGDPVLIEDWGGAATLHGEVARIDPFGITKVSALGVEEQRVPVVIALASPAEDRAGLGHGYRVETRIIVWRAEDVLRVPSSALFRVGESWSVFVMVDGVATQRQIDISHNNGIQAQVVSGLTEGEQVVIYPSAAIQNGAAITRRIIE</sequence>
<evidence type="ECO:0000256" key="2">
    <source>
        <dbReference type="SAM" id="Coils"/>
    </source>
</evidence>
<gene>
    <name evidence="4" type="ORF">NBRC116598_30140</name>
</gene>
<proteinExistence type="predicted"/>
<dbReference type="RefSeq" id="WP_353401232.1">
    <property type="nucleotide sequence ID" value="NZ_BAABWU010000013.1"/>
</dbReference>
<dbReference type="Proteomes" id="UP001441944">
    <property type="component" value="Unassembled WGS sequence"/>
</dbReference>
<evidence type="ECO:0000256" key="1">
    <source>
        <dbReference type="ARBA" id="ARBA00023054"/>
    </source>
</evidence>
<dbReference type="Gene3D" id="6.10.140.1990">
    <property type="match status" value="1"/>
</dbReference>
<protein>
    <submittedName>
        <fullName evidence="4">HlyD family efflux transporter periplasmic adaptor subunit</fullName>
    </submittedName>
</protein>
<dbReference type="SUPFAM" id="SSF111369">
    <property type="entry name" value="HlyD-like secretion proteins"/>
    <property type="match status" value="1"/>
</dbReference>
<name>A0ABQ0ANV7_9RHOB</name>
<evidence type="ECO:0000259" key="3">
    <source>
        <dbReference type="Pfam" id="PF25989"/>
    </source>
</evidence>
<organism evidence="4 5">
    <name type="scientific">Pseudophaeobacter arcticus</name>
    <dbReference type="NCBI Taxonomy" id="385492"/>
    <lineage>
        <taxon>Bacteria</taxon>
        <taxon>Pseudomonadati</taxon>
        <taxon>Pseudomonadota</taxon>
        <taxon>Alphaproteobacteria</taxon>
        <taxon>Rhodobacterales</taxon>
        <taxon>Paracoccaceae</taxon>
        <taxon>Pseudophaeobacter</taxon>
    </lineage>
</organism>
<dbReference type="EMBL" id="BAABWU010000013">
    <property type="protein sequence ID" value="GAA6197570.1"/>
    <property type="molecule type" value="Genomic_DNA"/>
</dbReference>
<comment type="caution">
    <text evidence="4">The sequence shown here is derived from an EMBL/GenBank/DDBJ whole genome shotgun (WGS) entry which is preliminary data.</text>
</comment>
<dbReference type="InterPro" id="IPR058637">
    <property type="entry name" value="YknX-like_C"/>
</dbReference>